<dbReference type="AlphaFoldDB" id="F4QTZ9"/>
<gene>
    <name evidence="3" type="ORF">ABI_46470</name>
</gene>
<evidence type="ECO:0000259" key="2">
    <source>
        <dbReference type="Pfam" id="PF03629"/>
    </source>
</evidence>
<protein>
    <recommendedName>
        <fullName evidence="2">Sialate O-acetylesterase domain-containing protein</fullName>
    </recommendedName>
</protein>
<dbReference type="EMBL" id="GL883081">
    <property type="protein sequence ID" value="EGF89299.1"/>
    <property type="molecule type" value="Genomic_DNA"/>
</dbReference>
<dbReference type="OrthoDB" id="7869753at2"/>
<evidence type="ECO:0000313" key="3">
    <source>
        <dbReference type="EMBL" id="EGF89299.1"/>
    </source>
</evidence>
<keyword evidence="4" id="KW-1185">Reference proteome</keyword>
<dbReference type="SUPFAM" id="SSF52266">
    <property type="entry name" value="SGNH hydrolase"/>
    <property type="match status" value="1"/>
</dbReference>
<dbReference type="InterPro" id="IPR036514">
    <property type="entry name" value="SGNH_hydro_sf"/>
</dbReference>
<dbReference type="PANTHER" id="PTHR31988:SF19">
    <property type="entry name" value="9-O-ACETYL-N-ACETYLNEURAMINIC ACID DEACETYLASE-RELATED"/>
    <property type="match status" value="1"/>
</dbReference>
<evidence type="ECO:0000256" key="1">
    <source>
        <dbReference type="ARBA" id="ARBA00022801"/>
    </source>
</evidence>
<dbReference type="Proteomes" id="UP000006512">
    <property type="component" value="Unassembled WGS sequence"/>
</dbReference>
<accession>F4QTZ9</accession>
<dbReference type="STRING" id="715226.ABI_46470"/>
<dbReference type="Gene3D" id="3.40.50.1110">
    <property type="entry name" value="SGNH hydrolase"/>
    <property type="match status" value="1"/>
</dbReference>
<dbReference type="InterPro" id="IPR005181">
    <property type="entry name" value="SASA"/>
</dbReference>
<dbReference type="Pfam" id="PF03629">
    <property type="entry name" value="SASA"/>
    <property type="match status" value="1"/>
</dbReference>
<sequence>MIDRRSALTAALALSLPGCAPTAKTPWHVFLLAGQSNMAGRGVIPQPMDADGLPSPDIFMWDPDAGIIPATDPIPHPERGVKPTAIGPGLSFAKAWRAAKGGRVLLVGAAWGGTGFFVKVPKYGQRWLKTADPTVGGDLFRGAVTRANAAIKAARATGPVTFGGILWHQGESDISIGAMAGYATAHVELMQALRTEITGAADAPIVVGELTPQYLAREGEALQKLDPEQLRLFLNYIHNIDKHLPHAGWVSSAGLTCKPGDPVHFDAAAQRTFGRRYAERLLTL</sequence>
<organism evidence="3 4">
    <name type="scientific">Asticcacaulis biprosthecium C19</name>
    <dbReference type="NCBI Taxonomy" id="715226"/>
    <lineage>
        <taxon>Bacteria</taxon>
        <taxon>Pseudomonadati</taxon>
        <taxon>Pseudomonadota</taxon>
        <taxon>Alphaproteobacteria</taxon>
        <taxon>Caulobacterales</taxon>
        <taxon>Caulobacteraceae</taxon>
        <taxon>Asticcacaulis</taxon>
    </lineage>
</organism>
<dbReference type="GO" id="GO:0016788">
    <property type="term" value="F:hydrolase activity, acting on ester bonds"/>
    <property type="evidence" value="ECO:0007669"/>
    <property type="project" value="UniProtKB-ARBA"/>
</dbReference>
<reference evidence="4" key="1">
    <citation type="submission" date="2011-03" db="EMBL/GenBank/DDBJ databases">
        <title>Draft genome sequence of Brevundimonas diminuta.</title>
        <authorList>
            <person name="Brown P.J.B."/>
            <person name="Buechlein A."/>
            <person name="Hemmerich C."/>
            <person name="Brun Y.V."/>
        </authorList>
    </citation>
    <scope>NUCLEOTIDE SEQUENCE [LARGE SCALE GENOMIC DNA]</scope>
    <source>
        <strain evidence="4">C19</strain>
    </source>
</reference>
<feature type="domain" description="Sialate O-acetylesterase" evidence="2">
    <location>
        <begin position="28"/>
        <end position="282"/>
    </location>
</feature>
<evidence type="ECO:0000313" key="4">
    <source>
        <dbReference type="Proteomes" id="UP000006512"/>
    </source>
</evidence>
<dbReference type="eggNOG" id="COG3317">
    <property type="taxonomic scope" value="Bacteria"/>
</dbReference>
<proteinExistence type="predicted"/>
<keyword evidence="1" id="KW-0378">Hydrolase</keyword>
<dbReference type="RefSeq" id="WP_006275420.1">
    <property type="nucleotide sequence ID" value="NZ_GL883081.1"/>
</dbReference>
<dbReference type="InterPro" id="IPR052940">
    <property type="entry name" value="Carb_Esterase_6"/>
</dbReference>
<dbReference type="HOGENOM" id="CLU_056093_3_0_5"/>
<name>F4QTZ9_9CAUL</name>
<dbReference type="PANTHER" id="PTHR31988">
    <property type="entry name" value="ESTERASE, PUTATIVE (DUF303)-RELATED"/>
    <property type="match status" value="1"/>
</dbReference>